<evidence type="ECO:0000259" key="2">
    <source>
        <dbReference type="Pfam" id="PF20237"/>
    </source>
</evidence>
<keyword evidence="1" id="KW-0812">Transmembrane</keyword>
<keyword evidence="1" id="KW-0472">Membrane</keyword>
<organism evidence="3 4">
    <name type="scientific">Lasiosphaeris hirsuta</name>
    <dbReference type="NCBI Taxonomy" id="260670"/>
    <lineage>
        <taxon>Eukaryota</taxon>
        <taxon>Fungi</taxon>
        <taxon>Dikarya</taxon>
        <taxon>Ascomycota</taxon>
        <taxon>Pezizomycotina</taxon>
        <taxon>Sordariomycetes</taxon>
        <taxon>Sordariomycetidae</taxon>
        <taxon>Sordariales</taxon>
        <taxon>Lasiosphaeriaceae</taxon>
        <taxon>Lasiosphaeris</taxon>
    </lineage>
</organism>
<evidence type="ECO:0000256" key="1">
    <source>
        <dbReference type="SAM" id="Phobius"/>
    </source>
</evidence>
<dbReference type="InterPro" id="IPR046529">
    <property type="entry name" value="DUF6594"/>
</dbReference>
<dbReference type="Pfam" id="PF20237">
    <property type="entry name" value="DUF6594"/>
    <property type="match status" value="1"/>
</dbReference>
<feature type="transmembrane region" description="Helical" evidence="1">
    <location>
        <begin position="158"/>
        <end position="182"/>
    </location>
</feature>
<evidence type="ECO:0000313" key="4">
    <source>
        <dbReference type="Proteomes" id="UP001172102"/>
    </source>
</evidence>
<keyword evidence="1" id="KW-1133">Transmembrane helix</keyword>
<reference evidence="3" key="1">
    <citation type="submission" date="2023-06" db="EMBL/GenBank/DDBJ databases">
        <title>Genome-scale phylogeny and comparative genomics of the fungal order Sordariales.</title>
        <authorList>
            <consortium name="Lawrence Berkeley National Laboratory"/>
            <person name="Hensen N."/>
            <person name="Bonometti L."/>
            <person name="Westerberg I."/>
            <person name="Brannstrom I.O."/>
            <person name="Guillou S."/>
            <person name="Cros-Aarteil S."/>
            <person name="Calhoun S."/>
            <person name="Haridas S."/>
            <person name="Kuo A."/>
            <person name="Mondo S."/>
            <person name="Pangilinan J."/>
            <person name="Riley R."/>
            <person name="Labutti K."/>
            <person name="Andreopoulos B."/>
            <person name="Lipzen A."/>
            <person name="Chen C."/>
            <person name="Yanf M."/>
            <person name="Daum C."/>
            <person name="Ng V."/>
            <person name="Clum A."/>
            <person name="Steindorff A."/>
            <person name="Ohm R."/>
            <person name="Martin F."/>
            <person name="Silar P."/>
            <person name="Natvig D."/>
            <person name="Lalanne C."/>
            <person name="Gautier V."/>
            <person name="Ament-Velasquez S.L."/>
            <person name="Kruys A."/>
            <person name="Hutchinson M.I."/>
            <person name="Powell A.J."/>
            <person name="Barry K."/>
            <person name="Miller A.N."/>
            <person name="Grigoriev I.V."/>
            <person name="Debuchy R."/>
            <person name="Gladieux P."/>
            <person name="Thoren M.H."/>
            <person name="Johannesson H."/>
        </authorList>
    </citation>
    <scope>NUCLEOTIDE SEQUENCE</scope>
    <source>
        <strain evidence="3">SMH4607-1</strain>
    </source>
</reference>
<name>A0AA40AHD4_9PEZI</name>
<evidence type="ECO:0000313" key="3">
    <source>
        <dbReference type="EMBL" id="KAK0715828.1"/>
    </source>
</evidence>
<dbReference type="AlphaFoldDB" id="A0AA40AHD4"/>
<accession>A0AA40AHD4</accession>
<feature type="transmembrane region" description="Helical" evidence="1">
    <location>
        <begin position="188"/>
        <end position="207"/>
    </location>
</feature>
<keyword evidence="4" id="KW-1185">Reference proteome</keyword>
<feature type="transmembrane region" description="Helical" evidence="1">
    <location>
        <begin position="216"/>
        <end position="235"/>
    </location>
</feature>
<feature type="domain" description="DUF6594" evidence="2">
    <location>
        <begin position="6"/>
        <end position="226"/>
    </location>
</feature>
<proteinExistence type="predicted"/>
<dbReference type="Proteomes" id="UP001172102">
    <property type="component" value="Unassembled WGS sequence"/>
</dbReference>
<protein>
    <recommendedName>
        <fullName evidence="2">DUF6594 domain-containing protein</fullName>
    </recommendedName>
</protein>
<sequence length="242" mass="27351">MALEYLAASLCNTFKDIEDLERENREEGRHDYKEHRPENKFGEQKGVLMEKMIADIERYVRIFSNSVTVMNQSAPTTRIVNDFRWWAFGNIAPRPAENAFCANNYRLLGPRPSVIDSLMHSAFQVATDRYYKYFHPPTDTTTAGLPVIVNWSYTTLSIIAHIVIISIALTFLLLPLTLVYLLDLGKGVAVLLVVFFCLCFCIVFFVLGRVNTDHKFILLFAYTGVMATLLSNMGAGCRSGGD</sequence>
<gene>
    <name evidence="3" type="ORF">B0H67DRAFT_645522</name>
</gene>
<dbReference type="EMBL" id="JAUKUA010000004">
    <property type="protein sequence ID" value="KAK0715828.1"/>
    <property type="molecule type" value="Genomic_DNA"/>
</dbReference>
<comment type="caution">
    <text evidence="3">The sequence shown here is derived from an EMBL/GenBank/DDBJ whole genome shotgun (WGS) entry which is preliminary data.</text>
</comment>